<evidence type="ECO:0000313" key="4">
    <source>
        <dbReference type="Proteomes" id="UP000008037"/>
    </source>
</evidence>
<dbReference type="Proteomes" id="UP000008037">
    <property type="component" value="Chromosome"/>
</dbReference>
<keyword evidence="4" id="KW-1185">Reference proteome</keyword>
<evidence type="ECO:0000313" key="3">
    <source>
        <dbReference type="EMBL" id="AFU57227.1"/>
    </source>
</evidence>
<sequence>MKNRQAYALVLTGIICMGAIYAVPGQQAFAHEFSGDESASFLALIESIRVELGLVQSNFVSNVTLAEQHAEHAHKHLDEHTIKEISERNKRLGTALPAALEELHDSIGNSTTEQVQADIQEINNLLAETITVRISNEQLSNSTVWALVVANMADAVLEHYGAAYGMETEEGGGGHGHDEEESDNMTETTTTEDNNMTHGTREEAGGSMSMGEGNDAIVNVVHYQTSQGLAARTQVLFNEQVKNMAPANATQAVADLEAGLDHLIQAINNKELFADVEVIVHSEVHPNLQTAFNLQVIPEFPLPMLLIIPAIAGIIAATRFNALRRR</sequence>
<feature type="region of interest" description="Disordered" evidence="1">
    <location>
        <begin position="167"/>
        <end position="198"/>
    </location>
</feature>
<keyword evidence="2" id="KW-1133">Transmembrane helix</keyword>
<name>K0IHF8_NITGG</name>
<dbReference type="BioCyc" id="CNIT1237085:G1324-279-MONOMER"/>
<evidence type="ECO:0000256" key="2">
    <source>
        <dbReference type="SAM" id="Phobius"/>
    </source>
</evidence>
<dbReference type="EMBL" id="CP002408">
    <property type="protein sequence ID" value="AFU57227.1"/>
    <property type="molecule type" value="Genomic_DNA"/>
</dbReference>
<evidence type="ECO:0000256" key="1">
    <source>
        <dbReference type="SAM" id="MobiDB-lite"/>
    </source>
</evidence>
<dbReference type="HOGENOM" id="CLU_851570_0_0_2"/>
<keyword evidence="2" id="KW-0812">Transmembrane</keyword>
<dbReference type="OrthoDB" id="11292at2157"/>
<dbReference type="KEGG" id="nga:Ngar_c02790"/>
<proteinExistence type="predicted"/>
<dbReference type="AlphaFoldDB" id="K0IHF8"/>
<accession>K0IHF8</accession>
<gene>
    <name evidence="3" type="ordered locus">Ngar_c02790</name>
</gene>
<dbReference type="InParanoid" id="K0IHF8"/>
<keyword evidence="2" id="KW-0472">Membrane</keyword>
<feature type="compositionally biased region" description="Low complexity" evidence="1">
    <location>
        <begin position="185"/>
        <end position="197"/>
    </location>
</feature>
<organism evidence="3 4">
    <name type="scientific">Nitrososphaera gargensis (strain Ga9.2)</name>
    <dbReference type="NCBI Taxonomy" id="1237085"/>
    <lineage>
        <taxon>Archaea</taxon>
        <taxon>Nitrososphaerota</taxon>
        <taxon>Nitrososphaeria</taxon>
        <taxon>Nitrososphaerales</taxon>
        <taxon>Nitrososphaeraceae</taxon>
        <taxon>Nitrososphaera</taxon>
    </lineage>
</organism>
<protein>
    <submittedName>
        <fullName evidence="3">Uncharacterized protein</fullName>
    </submittedName>
</protein>
<dbReference type="STRING" id="1237085.Ngar_c02790"/>
<feature type="transmembrane region" description="Helical" evidence="2">
    <location>
        <begin position="300"/>
        <end position="320"/>
    </location>
</feature>
<reference evidence="3 4" key="1">
    <citation type="journal article" date="2012" name="Environ. Microbiol.">
        <title>The genome of the ammonia-oxidizing Candidatus Nitrososphaera gargensis: insights into metabolic versatility and environmental adaptations.</title>
        <authorList>
            <person name="Spang A."/>
            <person name="Poehlein A."/>
            <person name="Offre P."/>
            <person name="Zumbragel S."/>
            <person name="Haider S."/>
            <person name="Rychlik N."/>
            <person name="Nowka B."/>
            <person name="Schmeisser C."/>
            <person name="Lebedeva E.V."/>
            <person name="Rattei T."/>
            <person name="Bohm C."/>
            <person name="Schmid M."/>
            <person name="Galushko A."/>
            <person name="Hatzenpichler R."/>
            <person name="Weinmaier T."/>
            <person name="Daniel R."/>
            <person name="Schleper C."/>
            <person name="Spieck E."/>
            <person name="Streit W."/>
            <person name="Wagner M."/>
        </authorList>
    </citation>
    <scope>NUCLEOTIDE SEQUENCE [LARGE SCALE GENOMIC DNA]</scope>
    <source>
        <strain evidence="4">Ga9.2</strain>
    </source>
</reference>